<reference evidence="2 3" key="1">
    <citation type="submission" date="2024-09" db="EMBL/GenBank/DDBJ databases">
        <title>The Natural Products Discovery Center: Release of the First 8490 Sequenced Strains for Exploring Actinobacteria Biosynthetic Diversity.</title>
        <authorList>
            <person name="Kalkreuter E."/>
            <person name="Kautsar S.A."/>
            <person name="Yang D."/>
            <person name="Bader C.D."/>
            <person name="Teijaro C.N."/>
            <person name="Fluegel L."/>
            <person name="Davis C.M."/>
            <person name="Simpson J.R."/>
            <person name="Lauterbach L."/>
            <person name="Steele A.D."/>
            <person name="Gui C."/>
            <person name="Meng S."/>
            <person name="Li G."/>
            <person name="Viehrig K."/>
            <person name="Ye F."/>
            <person name="Su P."/>
            <person name="Kiefer A.F."/>
            <person name="Nichols A."/>
            <person name="Cepeda A.J."/>
            <person name="Yan W."/>
            <person name="Fan B."/>
            <person name="Jiang Y."/>
            <person name="Adhikari A."/>
            <person name="Zheng C.-J."/>
            <person name="Schuster L."/>
            <person name="Cowan T.M."/>
            <person name="Smanski M.J."/>
            <person name="Chevrette M.G."/>
            <person name="De Carvalho L.P.S."/>
            <person name="Shen B."/>
        </authorList>
    </citation>
    <scope>NUCLEOTIDE SEQUENCE [LARGE SCALE GENOMIC DNA]</scope>
    <source>
        <strain evidence="2 3">NPDC058328</strain>
    </source>
</reference>
<sequence>MDGKVLHGSRVPGRKSVWLLAAMSHAGTVLGHRHIADKSNETPFPHFAPVQPLDSGT</sequence>
<organism evidence="2 3">
    <name type="scientific">Streptomyces marokkonensis</name>
    <dbReference type="NCBI Taxonomy" id="324855"/>
    <lineage>
        <taxon>Bacteria</taxon>
        <taxon>Bacillati</taxon>
        <taxon>Actinomycetota</taxon>
        <taxon>Actinomycetes</taxon>
        <taxon>Kitasatosporales</taxon>
        <taxon>Streptomycetaceae</taxon>
        <taxon>Streptomyces</taxon>
    </lineage>
</organism>
<name>A0ABW6PZ85_9ACTN</name>
<feature type="region of interest" description="Disordered" evidence="1">
    <location>
        <begin position="38"/>
        <end position="57"/>
    </location>
</feature>
<keyword evidence="3" id="KW-1185">Reference proteome</keyword>
<evidence type="ECO:0000313" key="2">
    <source>
        <dbReference type="EMBL" id="MFF1272258.1"/>
    </source>
</evidence>
<dbReference type="RefSeq" id="WP_388232607.1">
    <property type="nucleotide sequence ID" value="NZ_JBHVZQ010000001.1"/>
</dbReference>
<dbReference type="Proteomes" id="UP001601627">
    <property type="component" value="Unassembled WGS sequence"/>
</dbReference>
<proteinExistence type="predicted"/>
<protein>
    <submittedName>
        <fullName evidence="2">Uncharacterized protein</fullName>
    </submittedName>
</protein>
<dbReference type="EMBL" id="JBHVZQ010000001">
    <property type="protein sequence ID" value="MFF1272258.1"/>
    <property type="molecule type" value="Genomic_DNA"/>
</dbReference>
<accession>A0ABW6PZ85</accession>
<evidence type="ECO:0000313" key="3">
    <source>
        <dbReference type="Proteomes" id="UP001601627"/>
    </source>
</evidence>
<gene>
    <name evidence="2" type="ORF">ACFVZC_02335</name>
</gene>
<evidence type="ECO:0000256" key="1">
    <source>
        <dbReference type="SAM" id="MobiDB-lite"/>
    </source>
</evidence>
<comment type="caution">
    <text evidence="2">The sequence shown here is derived from an EMBL/GenBank/DDBJ whole genome shotgun (WGS) entry which is preliminary data.</text>
</comment>